<evidence type="ECO:0000256" key="1">
    <source>
        <dbReference type="ARBA" id="ARBA00000085"/>
    </source>
</evidence>
<keyword evidence="11" id="KW-0902">Two-component regulatory system</keyword>
<dbReference type="CDD" id="cd00130">
    <property type="entry name" value="PAS"/>
    <property type="match status" value="1"/>
</dbReference>
<proteinExistence type="predicted"/>
<dbReference type="Proteomes" id="UP000003688">
    <property type="component" value="Unassembled WGS sequence"/>
</dbReference>
<dbReference type="Gene3D" id="1.10.287.130">
    <property type="match status" value="1"/>
</dbReference>
<evidence type="ECO:0000256" key="8">
    <source>
        <dbReference type="ARBA" id="ARBA00022777"/>
    </source>
</evidence>
<evidence type="ECO:0000256" key="11">
    <source>
        <dbReference type="ARBA" id="ARBA00023012"/>
    </source>
</evidence>
<dbReference type="GO" id="GO:0000156">
    <property type="term" value="F:phosphorelay response regulator activity"/>
    <property type="evidence" value="ECO:0007669"/>
    <property type="project" value="TreeGrafter"/>
</dbReference>
<dbReference type="Pfam" id="PF00512">
    <property type="entry name" value="HisKA"/>
    <property type="match status" value="1"/>
</dbReference>
<dbReference type="InterPro" id="IPR050351">
    <property type="entry name" value="BphY/WalK/GraS-like"/>
</dbReference>
<evidence type="ECO:0000256" key="10">
    <source>
        <dbReference type="ARBA" id="ARBA00022989"/>
    </source>
</evidence>
<dbReference type="AlphaFoldDB" id="B9XHS2"/>
<dbReference type="GO" id="GO:0016020">
    <property type="term" value="C:membrane"/>
    <property type="evidence" value="ECO:0007669"/>
    <property type="project" value="UniProtKB-SubCell"/>
</dbReference>
<comment type="caution">
    <text evidence="17">The sequence shown here is derived from an EMBL/GenBank/DDBJ whole genome shotgun (WGS) entry which is preliminary data.</text>
</comment>
<dbReference type="SMART" id="SM00388">
    <property type="entry name" value="HisKA"/>
    <property type="match status" value="1"/>
</dbReference>
<dbReference type="Pfam" id="PF08447">
    <property type="entry name" value="PAS_3"/>
    <property type="match status" value="1"/>
</dbReference>
<evidence type="ECO:0000256" key="7">
    <source>
        <dbReference type="ARBA" id="ARBA00022741"/>
    </source>
</evidence>
<gene>
    <name evidence="17" type="ORF">Cflav_PD6241</name>
</gene>
<dbReference type="InterPro" id="IPR038318">
    <property type="entry name" value="KdpD_sf"/>
</dbReference>
<dbReference type="PANTHER" id="PTHR42878:SF15">
    <property type="entry name" value="BACTERIOPHYTOCHROME"/>
    <property type="match status" value="1"/>
</dbReference>
<evidence type="ECO:0000256" key="2">
    <source>
        <dbReference type="ARBA" id="ARBA00004141"/>
    </source>
</evidence>
<keyword evidence="12 14" id="KW-0472">Membrane</keyword>
<keyword evidence="5" id="KW-0808">Transferase</keyword>
<dbReference type="PANTHER" id="PTHR42878">
    <property type="entry name" value="TWO-COMPONENT HISTIDINE KINASE"/>
    <property type="match status" value="1"/>
</dbReference>
<dbReference type="InterPro" id="IPR004358">
    <property type="entry name" value="Sig_transdc_His_kin-like_C"/>
</dbReference>
<feature type="domain" description="Histidine kinase" evidence="15">
    <location>
        <begin position="321"/>
        <end position="535"/>
    </location>
</feature>
<feature type="coiled-coil region" evidence="13">
    <location>
        <begin position="147"/>
        <end position="174"/>
    </location>
</feature>
<dbReference type="SMART" id="SM00387">
    <property type="entry name" value="HATPase_c"/>
    <property type="match status" value="1"/>
</dbReference>
<keyword evidence="6 14" id="KW-0812">Transmembrane</keyword>
<evidence type="ECO:0000256" key="4">
    <source>
        <dbReference type="ARBA" id="ARBA00022553"/>
    </source>
</evidence>
<dbReference type="SUPFAM" id="SSF55785">
    <property type="entry name" value="PYP-like sensor domain (PAS domain)"/>
    <property type="match status" value="1"/>
</dbReference>
<evidence type="ECO:0000313" key="17">
    <source>
        <dbReference type="EMBL" id="EEF60650.1"/>
    </source>
</evidence>
<keyword evidence="9" id="KW-0067">ATP-binding</keyword>
<keyword evidence="10 14" id="KW-1133">Transmembrane helix</keyword>
<comment type="catalytic activity">
    <reaction evidence="1">
        <text>ATP + protein L-histidine = ADP + protein N-phospho-L-histidine.</text>
        <dbReference type="EC" id="2.7.13.3"/>
    </reaction>
</comment>
<dbReference type="FunFam" id="3.30.565.10:FF:000006">
    <property type="entry name" value="Sensor histidine kinase WalK"/>
    <property type="match status" value="1"/>
</dbReference>
<dbReference type="GO" id="GO:0000155">
    <property type="term" value="F:phosphorelay sensor kinase activity"/>
    <property type="evidence" value="ECO:0007669"/>
    <property type="project" value="InterPro"/>
</dbReference>
<evidence type="ECO:0000256" key="9">
    <source>
        <dbReference type="ARBA" id="ARBA00022840"/>
    </source>
</evidence>
<dbReference type="Gene3D" id="3.30.450.20">
    <property type="entry name" value="PAS domain"/>
    <property type="match status" value="1"/>
</dbReference>
<dbReference type="Gene3D" id="3.30.565.10">
    <property type="entry name" value="Histidine kinase-like ATPase, C-terminal domain"/>
    <property type="match status" value="1"/>
</dbReference>
<dbReference type="SUPFAM" id="SSF47384">
    <property type="entry name" value="Homodimeric domain of signal transducing histidine kinase"/>
    <property type="match status" value="1"/>
</dbReference>
<evidence type="ECO:0000256" key="5">
    <source>
        <dbReference type="ARBA" id="ARBA00022679"/>
    </source>
</evidence>
<keyword evidence="18" id="KW-1185">Reference proteome</keyword>
<dbReference type="InterPro" id="IPR035965">
    <property type="entry name" value="PAS-like_dom_sf"/>
</dbReference>
<evidence type="ECO:0000259" key="15">
    <source>
        <dbReference type="PROSITE" id="PS50109"/>
    </source>
</evidence>
<dbReference type="InterPro" id="IPR001610">
    <property type="entry name" value="PAC"/>
</dbReference>
<dbReference type="EC" id="2.7.13.3" evidence="3"/>
<dbReference type="GO" id="GO:0005524">
    <property type="term" value="F:ATP binding"/>
    <property type="evidence" value="ECO:0007669"/>
    <property type="project" value="UniProtKB-KW"/>
</dbReference>
<dbReference type="PROSITE" id="PS50113">
    <property type="entry name" value="PAC"/>
    <property type="match status" value="1"/>
</dbReference>
<dbReference type="InterPro" id="IPR013655">
    <property type="entry name" value="PAS_fold_3"/>
</dbReference>
<dbReference type="STRING" id="320771.Cflav_PD6241"/>
<dbReference type="Pfam" id="PF02518">
    <property type="entry name" value="HATPase_c"/>
    <property type="match status" value="1"/>
</dbReference>
<dbReference type="NCBIfam" id="TIGR00229">
    <property type="entry name" value="sensory_box"/>
    <property type="match status" value="1"/>
</dbReference>
<dbReference type="PROSITE" id="PS50109">
    <property type="entry name" value="HIS_KIN"/>
    <property type="match status" value="1"/>
</dbReference>
<dbReference type="InterPro" id="IPR025201">
    <property type="entry name" value="KdpD_TM"/>
</dbReference>
<dbReference type="Pfam" id="PF13493">
    <property type="entry name" value="DUF4118"/>
    <property type="match status" value="1"/>
</dbReference>
<evidence type="ECO:0000256" key="13">
    <source>
        <dbReference type="SAM" id="Coils"/>
    </source>
</evidence>
<protein>
    <recommendedName>
        <fullName evidence="3">histidine kinase</fullName>
        <ecNumber evidence="3">2.7.13.3</ecNumber>
    </recommendedName>
</protein>
<reference evidence="17 18" key="1">
    <citation type="journal article" date="2011" name="J. Bacteriol.">
        <title>Genome sequence of 'Pedosphaera parvula' Ellin514, an aerobic Verrucomicrobial isolate from pasture soil.</title>
        <authorList>
            <person name="Kant R."/>
            <person name="van Passel M.W."/>
            <person name="Sangwan P."/>
            <person name="Palva A."/>
            <person name="Lucas S."/>
            <person name="Copeland A."/>
            <person name="Lapidus A."/>
            <person name="Glavina Del Rio T."/>
            <person name="Dalin E."/>
            <person name="Tice H."/>
            <person name="Bruce D."/>
            <person name="Goodwin L."/>
            <person name="Pitluck S."/>
            <person name="Chertkov O."/>
            <person name="Larimer F.W."/>
            <person name="Land M.L."/>
            <person name="Hauser L."/>
            <person name="Brettin T.S."/>
            <person name="Detter J.C."/>
            <person name="Han S."/>
            <person name="de Vos W.M."/>
            <person name="Janssen P.H."/>
            <person name="Smidt H."/>
        </authorList>
    </citation>
    <scope>NUCLEOTIDE SEQUENCE [LARGE SCALE GENOMIC DNA]</scope>
    <source>
        <strain evidence="17 18">Ellin514</strain>
    </source>
</reference>
<feature type="domain" description="PAC" evidence="16">
    <location>
        <begin position="239"/>
        <end position="292"/>
    </location>
</feature>
<evidence type="ECO:0000313" key="18">
    <source>
        <dbReference type="Proteomes" id="UP000003688"/>
    </source>
</evidence>
<dbReference type="EMBL" id="ABOX02000015">
    <property type="protein sequence ID" value="EEF60650.1"/>
    <property type="molecule type" value="Genomic_DNA"/>
</dbReference>
<evidence type="ECO:0000256" key="12">
    <source>
        <dbReference type="ARBA" id="ARBA00023136"/>
    </source>
</evidence>
<keyword evidence="8 17" id="KW-0418">Kinase</keyword>
<dbReference type="Gene3D" id="1.20.120.620">
    <property type="entry name" value="Backbone structure of the membrane domain of e. Coli histidine kinase receptor kdpd"/>
    <property type="match status" value="1"/>
</dbReference>
<evidence type="ECO:0000256" key="6">
    <source>
        <dbReference type="ARBA" id="ARBA00022692"/>
    </source>
</evidence>
<accession>B9XHS2</accession>
<dbReference type="RefSeq" id="WP_007415366.1">
    <property type="nucleotide sequence ID" value="NZ_ABOX02000015.1"/>
</dbReference>
<dbReference type="SMART" id="SM00086">
    <property type="entry name" value="PAC"/>
    <property type="match status" value="1"/>
</dbReference>
<dbReference type="SUPFAM" id="SSF55874">
    <property type="entry name" value="ATPase domain of HSP90 chaperone/DNA topoisomerase II/histidine kinase"/>
    <property type="match status" value="1"/>
</dbReference>
<evidence type="ECO:0000256" key="14">
    <source>
        <dbReference type="SAM" id="Phobius"/>
    </source>
</evidence>
<comment type="subcellular location">
    <subcellularLocation>
        <location evidence="2">Membrane</location>
        <topology evidence="2">Multi-pass membrane protein</topology>
    </subcellularLocation>
</comment>
<dbReference type="CDD" id="cd00082">
    <property type="entry name" value="HisKA"/>
    <property type="match status" value="1"/>
</dbReference>
<dbReference type="PRINTS" id="PR00344">
    <property type="entry name" value="BCTRLSENSOR"/>
</dbReference>
<feature type="transmembrane region" description="Helical" evidence="14">
    <location>
        <begin position="28"/>
        <end position="49"/>
    </location>
</feature>
<organism evidence="17 18">
    <name type="scientific">Pedosphaera parvula (strain Ellin514)</name>
    <dbReference type="NCBI Taxonomy" id="320771"/>
    <lineage>
        <taxon>Bacteria</taxon>
        <taxon>Pseudomonadati</taxon>
        <taxon>Verrucomicrobiota</taxon>
        <taxon>Pedosphaerae</taxon>
        <taxon>Pedosphaerales</taxon>
        <taxon>Pedosphaeraceae</taxon>
        <taxon>Pedosphaera</taxon>
    </lineage>
</organism>
<evidence type="ECO:0000256" key="3">
    <source>
        <dbReference type="ARBA" id="ARBA00012438"/>
    </source>
</evidence>
<dbReference type="InterPro" id="IPR003594">
    <property type="entry name" value="HATPase_dom"/>
</dbReference>
<dbReference type="Gene3D" id="2.10.70.100">
    <property type="match status" value="1"/>
</dbReference>
<keyword evidence="13" id="KW-0175">Coiled coil</keyword>
<name>B9XHS2_PEDPL</name>
<keyword evidence="7" id="KW-0547">Nucleotide-binding</keyword>
<dbReference type="InterPro" id="IPR003661">
    <property type="entry name" value="HisK_dim/P_dom"/>
</dbReference>
<keyword evidence="4" id="KW-0597">Phosphoprotein</keyword>
<sequence length="556" mass="62971">MKAGFAIPREGVQWSARFWSLWEALRPYVVAVLSVVLITALRVALAPILGDRFVYIAYFAGIAATAWFGGWGASLFCTILSFLAADWFFIPPTYHLNLLEFHSVDWIGLLEFSVVGMVITAFSQTAKRGRRRAEASTRIAEEKGKALEAEIGQRKRAEEALVQSEKRLQLALESAHMVGWDWDLARDEITLSPNAKRVFGIRAPSVIKGVNSAFTWIHSEDLEGYRRQLLEALEKRKKYVTRFRIVRSDNGKVIWLEDHGGVVCEAEGKPVRVGGVVVDVTERKRAEEMTEFSTKELEQQVEERTARYVAINRELDSFNYSVSHDLRAPLRAIFSFTQLLSEEYGKDLDAQGREYLQFVIQGAARMNQTVEDLLALARLTQRELQLKHVDLSALAWTVVEEMRCREPAREVHFEILPTPAAYGDPRLMRVVLEHLFSNAWKFTAKRPGARIEFGAMLQEDECVYFVKDNGVGFDMESSKLLFGPFQRLHAAEEFPGTGIGLATVNRIITRHGGRIWAQGEKGKGAVFYFALPCEDAAPGQQLYQMPKFTKWIKGPE</sequence>
<feature type="transmembrane region" description="Helical" evidence="14">
    <location>
        <begin position="56"/>
        <end position="84"/>
    </location>
</feature>
<dbReference type="InterPro" id="IPR036097">
    <property type="entry name" value="HisK_dim/P_sf"/>
</dbReference>
<dbReference type="OrthoDB" id="179990at2"/>
<dbReference type="GO" id="GO:0007234">
    <property type="term" value="P:osmosensory signaling via phosphorelay pathway"/>
    <property type="evidence" value="ECO:0007669"/>
    <property type="project" value="TreeGrafter"/>
</dbReference>
<dbReference type="GO" id="GO:0030295">
    <property type="term" value="F:protein kinase activator activity"/>
    <property type="evidence" value="ECO:0007669"/>
    <property type="project" value="TreeGrafter"/>
</dbReference>
<evidence type="ECO:0000259" key="16">
    <source>
        <dbReference type="PROSITE" id="PS50113"/>
    </source>
</evidence>
<dbReference type="InterPro" id="IPR000700">
    <property type="entry name" value="PAS-assoc_C"/>
</dbReference>
<dbReference type="InterPro" id="IPR036890">
    <property type="entry name" value="HATPase_C_sf"/>
</dbReference>
<dbReference type="InterPro" id="IPR000014">
    <property type="entry name" value="PAS"/>
</dbReference>
<dbReference type="InterPro" id="IPR005467">
    <property type="entry name" value="His_kinase_dom"/>
</dbReference>